<reference evidence="18" key="1">
    <citation type="journal article" date="2020" name="Stud. Mycol.">
        <title>101 Dothideomycetes genomes: a test case for predicting lifestyles and emergence of pathogens.</title>
        <authorList>
            <person name="Haridas S."/>
            <person name="Albert R."/>
            <person name="Binder M."/>
            <person name="Bloem J."/>
            <person name="Labutti K."/>
            <person name="Salamov A."/>
            <person name="Andreopoulos B."/>
            <person name="Baker S."/>
            <person name="Barry K."/>
            <person name="Bills G."/>
            <person name="Bluhm B."/>
            <person name="Cannon C."/>
            <person name="Castanera R."/>
            <person name="Culley D."/>
            <person name="Daum C."/>
            <person name="Ezra D."/>
            <person name="Gonzalez J."/>
            <person name="Henrissat B."/>
            <person name="Kuo A."/>
            <person name="Liang C."/>
            <person name="Lipzen A."/>
            <person name="Lutzoni F."/>
            <person name="Magnuson J."/>
            <person name="Mondo S."/>
            <person name="Nolan M."/>
            <person name="Ohm R."/>
            <person name="Pangilinan J."/>
            <person name="Park H.-J."/>
            <person name="Ramirez L."/>
            <person name="Alfaro M."/>
            <person name="Sun H."/>
            <person name="Tritt A."/>
            <person name="Yoshinaga Y."/>
            <person name="Zwiers L.-H."/>
            <person name="Turgeon B."/>
            <person name="Goodwin S."/>
            <person name="Spatafora J."/>
            <person name="Crous P."/>
            <person name="Grigoriev I."/>
        </authorList>
    </citation>
    <scope>NUCLEOTIDE SEQUENCE</scope>
    <source>
        <strain evidence="18">CBS 480.64</strain>
    </source>
</reference>
<evidence type="ECO:0000256" key="5">
    <source>
        <dbReference type="ARBA" id="ARBA00022787"/>
    </source>
</evidence>
<feature type="transmembrane region" description="Helical" evidence="17">
    <location>
        <begin position="12"/>
        <end position="34"/>
    </location>
</feature>
<evidence type="ECO:0000256" key="14">
    <source>
        <dbReference type="PIRNR" id="PIRNR037707"/>
    </source>
</evidence>
<evidence type="ECO:0000256" key="6">
    <source>
        <dbReference type="ARBA" id="ARBA00022927"/>
    </source>
</evidence>
<comment type="similarity">
    <text evidence="2 14">Belongs to the Tom20 family.</text>
</comment>
<evidence type="ECO:0000256" key="11">
    <source>
        <dbReference type="ARBA" id="ARBA00068548"/>
    </source>
</evidence>
<feature type="region of interest" description="Disordered" evidence="16">
    <location>
        <begin position="158"/>
        <end position="177"/>
    </location>
</feature>
<dbReference type="OrthoDB" id="2154253at2759"/>
<evidence type="ECO:0000256" key="12">
    <source>
        <dbReference type="ARBA" id="ARBA00073975"/>
    </source>
</evidence>
<evidence type="ECO:0000256" key="15">
    <source>
        <dbReference type="SAM" id="Coils"/>
    </source>
</evidence>
<dbReference type="GO" id="GO:0006605">
    <property type="term" value="P:protein targeting"/>
    <property type="evidence" value="ECO:0007669"/>
    <property type="project" value="InterPro"/>
</dbReference>
<dbReference type="PIRSF" id="PIRSF037707">
    <property type="entry name" value="MAS20_rcpt"/>
    <property type="match status" value="1"/>
</dbReference>
<evidence type="ECO:0000256" key="13">
    <source>
        <dbReference type="ARBA" id="ARBA00080405"/>
    </source>
</evidence>
<keyword evidence="5 14" id="KW-1000">Mitochondrion outer membrane</keyword>
<evidence type="ECO:0000256" key="3">
    <source>
        <dbReference type="ARBA" id="ARBA00022448"/>
    </source>
</evidence>
<name>A0A6A7C0X1_9PEZI</name>
<dbReference type="GO" id="GO:0006886">
    <property type="term" value="P:intracellular protein transport"/>
    <property type="evidence" value="ECO:0007669"/>
    <property type="project" value="InterPro"/>
</dbReference>
<evidence type="ECO:0000256" key="2">
    <source>
        <dbReference type="ARBA" id="ARBA00005792"/>
    </source>
</evidence>
<dbReference type="GO" id="GO:0030943">
    <property type="term" value="F:mitochondrion targeting sequence binding"/>
    <property type="evidence" value="ECO:0007669"/>
    <property type="project" value="TreeGrafter"/>
</dbReference>
<proteinExistence type="inferred from homology"/>
<keyword evidence="3" id="KW-0813">Transport</keyword>
<dbReference type="FunFam" id="1.20.960.10:FF:000002">
    <property type="entry name" value="Mitochondrial import receptor subunit TOM20"/>
    <property type="match status" value="1"/>
</dbReference>
<dbReference type="Proteomes" id="UP000799421">
    <property type="component" value="Unassembled WGS sequence"/>
</dbReference>
<evidence type="ECO:0000256" key="8">
    <source>
        <dbReference type="ARBA" id="ARBA00023128"/>
    </source>
</evidence>
<keyword evidence="9 14" id="KW-0472">Membrane</keyword>
<comment type="subcellular location">
    <subcellularLocation>
        <location evidence="1">Mitochondrion outer membrane</location>
        <topology evidence="1">Single-pass membrane protein</topology>
    </subcellularLocation>
</comment>
<dbReference type="GO" id="GO:0005742">
    <property type="term" value="C:mitochondrial outer membrane translocase complex"/>
    <property type="evidence" value="ECO:0007669"/>
    <property type="project" value="UniProtKB-UniRule"/>
</dbReference>
<evidence type="ECO:0000256" key="17">
    <source>
        <dbReference type="SAM" id="Phobius"/>
    </source>
</evidence>
<organism evidence="18 19">
    <name type="scientific">Piedraia hortae CBS 480.64</name>
    <dbReference type="NCBI Taxonomy" id="1314780"/>
    <lineage>
        <taxon>Eukaryota</taxon>
        <taxon>Fungi</taxon>
        <taxon>Dikarya</taxon>
        <taxon>Ascomycota</taxon>
        <taxon>Pezizomycotina</taxon>
        <taxon>Dothideomycetes</taxon>
        <taxon>Dothideomycetidae</taxon>
        <taxon>Capnodiales</taxon>
        <taxon>Piedraiaceae</taxon>
        <taxon>Piedraia</taxon>
    </lineage>
</organism>
<keyword evidence="4 17" id="KW-0812">Transmembrane</keyword>
<evidence type="ECO:0000313" key="18">
    <source>
        <dbReference type="EMBL" id="KAF2861043.1"/>
    </source>
</evidence>
<dbReference type="GO" id="GO:0016031">
    <property type="term" value="P:tRNA import into mitochondrion"/>
    <property type="evidence" value="ECO:0007669"/>
    <property type="project" value="TreeGrafter"/>
</dbReference>
<keyword evidence="6" id="KW-0653">Protein transport</keyword>
<evidence type="ECO:0000256" key="4">
    <source>
        <dbReference type="ARBA" id="ARBA00022692"/>
    </source>
</evidence>
<evidence type="ECO:0000256" key="1">
    <source>
        <dbReference type="ARBA" id="ARBA00004572"/>
    </source>
</evidence>
<dbReference type="InterPro" id="IPR023392">
    <property type="entry name" value="Tom20_dom_sf"/>
</dbReference>
<evidence type="ECO:0000256" key="10">
    <source>
        <dbReference type="ARBA" id="ARBA00042705"/>
    </source>
</evidence>
<dbReference type="Pfam" id="PF02064">
    <property type="entry name" value="MAS20"/>
    <property type="match status" value="1"/>
</dbReference>
<dbReference type="PANTHER" id="PTHR12430:SF0">
    <property type="entry name" value="TRANSLOCASE OF OUTER MITOCHONDRIAL MEMBRANE 20"/>
    <property type="match status" value="1"/>
</dbReference>
<sequence>MSTQSQSVSVSTILLSAGAAIAVGGIAYAAYFDYKRRNDPAFRKHLKRQHQKVAKAHEMESKSAEREHKKKIEQIVADARSGALPTEMEEMESYFMNQVAEAERKCSDGSDILDAAASFYRALKVYPQPRELISIYDKTVPKPILDALAEMIALDPSISVSGPSSATGSDSGTGSVE</sequence>
<keyword evidence="18" id="KW-0675">Receptor</keyword>
<dbReference type="AlphaFoldDB" id="A0A6A7C0X1"/>
<dbReference type="GO" id="GO:0030150">
    <property type="term" value="P:protein import into mitochondrial matrix"/>
    <property type="evidence" value="ECO:0007669"/>
    <property type="project" value="TreeGrafter"/>
</dbReference>
<evidence type="ECO:0000256" key="9">
    <source>
        <dbReference type="ARBA" id="ARBA00023136"/>
    </source>
</evidence>
<evidence type="ECO:0000256" key="7">
    <source>
        <dbReference type="ARBA" id="ARBA00022989"/>
    </source>
</evidence>
<dbReference type="PANTHER" id="PTHR12430">
    <property type="entry name" value="MITOCHONDRIAL IMPORT RECEPTOR SUBUNIT TOM20"/>
    <property type="match status" value="1"/>
</dbReference>
<dbReference type="PRINTS" id="PR00351">
    <property type="entry name" value="OM20RECEPTOR"/>
</dbReference>
<feature type="coiled-coil region" evidence="15">
    <location>
        <begin position="47"/>
        <end position="74"/>
    </location>
</feature>
<dbReference type="SUPFAM" id="SSF47157">
    <property type="entry name" value="Mitochondrial import receptor subunit Tom20"/>
    <property type="match status" value="1"/>
</dbReference>
<gene>
    <name evidence="18" type="ORF">K470DRAFT_215915</name>
</gene>
<keyword evidence="19" id="KW-1185">Reference proteome</keyword>
<dbReference type="EMBL" id="MU005976">
    <property type="protein sequence ID" value="KAF2861043.1"/>
    <property type="molecule type" value="Genomic_DNA"/>
</dbReference>
<protein>
    <recommendedName>
        <fullName evidence="11">Mitochondrial import receptor subunit TOM20</fullName>
    </recommendedName>
    <alternativeName>
        <fullName evidence="10">Mitochondrial 20 kDa outer membrane protein</fullName>
    </alternativeName>
    <alternativeName>
        <fullName evidence="12">Mitochondrial import receptor subunit tom20</fullName>
    </alternativeName>
    <alternativeName>
        <fullName evidence="13">Translocase of outer membrane 20 kDa subunit</fullName>
    </alternativeName>
</protein>
<keyword evidence="15" id="KW-0175">Coiled coil</keyword>
<keyword evidence="7 17" id="KW-1133">Transmembrane helix</keyword>
<evidence type="ECO:0000313" key="19">
    <source>
        <dbReference type="Proteomes" id="UP000799421"/>
    </source>
</evidence>
<keyword evidence="8 14" id="KW-0496">Mitochondrion</keyword>
<dbReference type="GO" id="GO:0008320">
    <property type="term" value="F:protein transmembrane transporter activity"/>
    <property type="evidence" value="ECO:0007669"/>
    <property type="project" value="TreeGrafter"/>
</dbReference>
<accession>A0A6A7C0X1</accession>
<evidence type="ECO:0000256" key="16">
    <source>
        <dbReference type="SAM" id="MobiDB-lite"/>
    </source>
</evidence>
<dbReference type="Gene3D" id="1.20.960.10">
    <property type="entry name" value="Mitochondrial outer membrane translocase complex, subunit Tom20 domain"/>
    <property type="match status" value="1"/>
</dbReference>
<dbReference type="InterPro" id="IPR002056">
    <property type="entry name" value="MAS20"/>
</dbReference>